<comment type="caution">
    <text evidence="2">The sequence shown here is derived from an EMBL/GenBank/DDBJ whole genome shotgun (WGS) entry which is preliminary data.</text>
</comment>
<protein>
    <submittedName>
        <fullName evidence="2">Uncharacterized protein</fullName>
    </submittedName>
</protein>
<gene>
    <name evidence="2" type="ORF">Purlil1_7385</name>
</gene>
<dbReference type="Proteomes" id="UP001287286">
    <property type="component" value="Unassembled WGS sequence"/>
</dbReference>
<organism evidence="2 3">
    <name type="scientific">Purpureocillium lilacinum</name>
    <name type="common">Paecilomyces lilacinus</name>
    <dbReference type="NCBI Taxonomy" id="33203"/>
    <lineage>
        <taxon>Eukaryota</taxon>
        <taxon>Fungi</taxon>
        <taxon>Dikarya</taxon>
        <taxon>Ascomycota</taxon>
        <taxon>Pezizomycotina</taxon>
        <taxon>Sordariomycetes</taxon>
        <taxon>Hypocreomycetidae</taxon>
        <taxon>Hypocreales</taxon>
        <taxon>Ophiocordycipitaceae</taxon>
        <taxon>Purpureocillium</taxon>
    </lineage>
</organism>
<reference evidence="2 3" key="1">
    <citation type="journal article" date="2024" name="Microbiol. Resour. Announc.">
        <title>Genome annotations for the ascomycete fungi Trichoderma harzianum, Trichoderma aggressivum, and Purpureocillium lilacinum.</title>
        <authorList>
            <person name="Beijen E.P.W."/>
            <person name="Ohm R.A."/>
        </authorList>
    </citation>
    <scope>NUCLEOTIDE SEQUENCE [LARGE SCALE GENOMIC DNA]</scope>
    <source>
        <strain evidence="2 3">CBS 150709</strain>
    </source>
</reference>
<name>A0ABR0BW11_PURLI</name>
<sequence length="148" mass="14880">MPNSAGDDAVAKTAQTATGARGAIDRTEVSAEGKGGLQKVSELVLCGATMRAKSDFVRGGTRSAATTDAPADSPKSQPAFARLRSPLAPQPPADLGTLAAHVVVSPADLAHVSGLVAGRLHVPPVPFVMAQIDVRGADSSSDPQGMDG</sequence>
<feature type="region of interest" description="Disordered" evidence="1">
    <location>
        <begin position="56"/>
        <end position="92"/>
    </location>
</feature>
<evidence type="ECO:0000313" key="2">
    <source>
        <dbReference type="EMBL" id="KAK4088192.1"/>
    </source>
</evidence>
<evidence type="ECO:0000313" key="3">
    <source>
        <dbReference type="Proteomes" id="UP001287286"/>
    </source>
</evidence>
<keyword evidence="3" id="KW-1185">Reference proteome</keyword>
<proteinExistence type="predicted"/>
<dbReference type="EMBL" id="JAWRVI010000026">
    <property type="protein sequence ID" value="KAK4088192.1"/>
    <property type="molecule type" value="Genomic_DNA"/>
</dbReference>
<evidence type="ECO:0000256" key="1">
    <source>
        <dbReference type="SAM" id="MobiDB-lite"/>
    </source>
</evidence>
<feature type="region of interest" description="Disordered" evidence="1">
    <location>
        <begin position="1"/>
        <end position="35"/>
    </location>
</feature>
<accession>A0ABR0BW11</accession>